<evidence type="ECO:0000313" key="2">
    <source>
        <dbReference type="EMBL" id="GFN86205.1"/>
    </source>
</evidence>
<keyword evidence="2" id="KW-0548">Nucleotidyltransferase</keyword>
<dbReference type="AlphaFoldDB" id="A0AAV3YS58"/>
<keyword evidence="2" id="KW-0695">RNA-directed DNA polymerase</keyword>
<reference evidence="2 3" key="1">
    <citation type="journal article" date="2021" name="Elife">
        <title>Chloroplast acquisition without the gene transfer in kleptoplastic sea slugs, Plakobranchus ocellatus.</title>
        <authorList>
            <person name="Maeda T."/>
            <person name="Takahashi S."/>
            <person name="Yoshida T."/>
            <person name="Shimamura S."/>
            <person name="Takaki Y."/>
            <person name="Nagai Y."/>
            <person name="Toyoda A."/>
            <person name="Suzuki Y."/>
            <person name="Arimoto A."/>
            <person name="Ishii H."/>
            <person name="Satoh N."/>
            <person name="Nishiyama T."/>
            <person name="Hasebe M."/>
            <person name="Maruyama T."/>
            <person name="Minagawa J."/>
            <person name="Obokata J."/>
            <person name="Shigenobu S."/>
        </authorList>
    </citation>
    <scope>NUCLEOTIDE SEQUENCE [LARGE SCALE GENOMIC DNA]</scope>
</reference>
<organism evidence="2 3">
    <name type="scientific">Plakobranchus ocellatus</name>
    <dbReference type="NCBI Taxonomy" id="259542"/>
    <lineage>
        <taxon>Eukaryota</taxon>
        <taxon>Metazoa</taxon>
        <taxon>Spiralia</taxon>
        <taxon>Lophotrochozoa</taxon>
        <taxon>Mollusca</taxon>
        <taxon>Gastropoda</taxon>
        <taxon>Heterobranchia</taxon>
        <taxon>Euthyneura</taxon>
        <taxon>Panpulmonata</taxon>
        <taxon>Sacoglossa</taxon>
        <taxon>Placobranchoidea</taxon>
        <taxon>Plakobranchidae</taxon>
        <taxon>Plakobranchus</taxon>
    </lineage>
</organism>
<proteinExistence type="predicted"/>
<keyword evidence="3" id="KW-1185">Reference proteome</keyword>
<evidence type="ECO:0000256" key="1">
    <source>
        <dbReference type="SAM" id="MobiDB-lite"/>
    </source>
</evidence>
<gene>
    <name evidence="2" type="ORF">PoB_001271100</name>
</gene>
<dbReference type="GO" id="GO:0003964">
    <property type="term" value="F:RNA-directed DNA polymerase activity"/>
    <property type="evidence" value="ECO:0007669"/>
    <property type="project" value="UniProtKB-KW"/>
</dbReference>
<name>A0AAV3YS58_9GAST</name>
<protein>
    <submittedName>
        <fullName evidence="2">Reverse transcriptase</fullName>
    </submittedName>
</protein>
<feature type="region of interest" description="Disordered" evidence="1">
    <location>
        <begin position="78"/>
        <end position="104"/>
    </location>
</feature>
<comment type="caution">
    <text evidence="2">The sequence shown here is derived from an EMBL/GenBank/DDBJ whole genome shotgun (WGS) entry which is preliminary data.</text>
</comment>
<sequence>MAAEGVYITKEQDSKGINQFRPISLLNVEGKEVLTSAIVLSLQNQPAKEIFDLEFVLPDKLQTEREKYKIDHVGARLPSQSSIGDGYTVNSTNTDDIKERKEKW</sequence>
<dbReference type="Proteomes" id="UP000735302">
    <property type="component" value="Unassembled WGS sequence"/>
</dbReference>
<evidence type="ECO:0000313" key="3">
    <source>
        <dbReference type="Proteomes" id="UP000735302"/>
    </source>
</evidence>
<feature type="compositionally biased region" description="Polar residues" evidence="1">
    <location>
        <begin position="78"/>
        <end position="94"/>
    </location>
</feature>
<keyword evidence="2" id="KW-0808">Transferase</keyword>
<dbReference type="EMBL" id="BLXT01001502">
    <property type="protein sequence ID" value="GFN86205.1"/>
    <property type="molecule type" value="Genomic_DNA"/>
</dbReference>
<accession>A0AAV3YS58</accession>
<feature type="compositionally biased region" description="Basic and acidic residues" evidence="1">
    <location>
        <begin position="95"/>
        <end position="104"/>
    </location>
</feature>